<dbReference type="Proteomes" id="UP001500523">
    <property type="component" value="Unassembled WGS sequence"/>
</dbReference>
<dbReference type="Pfam" id="PF09550">
    <property type="entry name" value="Phage_TAC_6"/>
    <property type="match status" value="1"/>
</dbReference>
<proteinExistence type="predicted"/>
<name>A0ABP7CRN2_9SPHN</name>
<dbReference type="InterPro" id="IPR019056">
    <property type="entry name" value="Phage_TAC_6"/>
</dbReference>
<evidence type="ECO:0000313" key="2">
    <source>
        <dbReference type="Proteomes" id="UP001500523"/>
    </source>
</evidence>
<accession>A0ABP7CRN2</accession>
<gene>
    <name evidence="1" type="ORF">GCM10022268_02420</name>
</gene>
<keyword evidence="2" id="KW-1185">Reference proteome</keyword>
<reference evidence="2" key="1">
    <citation type="journal article" date="2019" name="Int. J. Syst. Evol. Microbiol.">
        <title>The Global Catalogue of Microorganisms (GCM) 10K type strain sequencing project: providing services to taxonomists for standard genome sequencing and annotation.</title>
        <authorList>
            <consortium name="The Broad Institute Genomics Platform"/>
            <consortium name="The Broad Institute Genome Sequencing Center for Infectious Disease"/>
            <person name="Wu L."/>
            <person name="Ma J."/>
        </authorList>
    </citation>
    <scope>NUCLEOTIDE SEQUENCE [LARGE SCALE GENOMIC DNA]</scope>
    <source>
        <strain evidence="2">JCM 17498</strain>
    </source>
</reference>
<evidence type="ECO:0000313" key="1">
    <source>
        <dbReference type="EMBL" id="GAA3695245.1"/>
    </source>
</evidence>
<dbReference type="RefSeq" id="WP_344691476.1">
    <property type="nucleotide sequence ID" value="NZ_BAABBF010000001.1"/>
</dbReference>
<evidence type="ECO:0008006" key="3">
    <source>
        <dbReference type="Google" id="ProtNLM"/>
    </source>
</evidence>
<protein>
    <recommendedName>
        <fullName evidence="3">Phage tail assembly chaperone</fullName>
    </recommendedName>
</protein>
<comment type="caution">
    <text evidence="1">The sequence shown here is derived from an EMBL/GenBank/DDBJ whole genome shotgun (WGS) entry which is preliminary data.</text>
</comment>
<organism evidence="1 2">
    <name type="scientific">Sphingomonas cynarae</name>
    <dbReference type="NCBI Taxonomy" id="930197"/>
    <lineage>
        <taxon>Bacteria</taxon>
        <taxon>Pseudomonadati</taxon>
        <taxon>Pseudomonadota</taxon>
        <taxon>Alphaproteobacteria</taxon>
        <taxon>Sphingomonadales</taxon>
        <taxon>Sphingomonadaceae</taxon>
        <taxon>Sphingomonas</taxon>
    </lineage>
</organism>
<dbReference type="EMBL" id="BAABBF010000001">
    <property type="protein sequence ID" value="GAA3695245.1"/>
    <property type="molecule type" value="Genomic_DNA"/>
</dbReference>
<sequence length="64" mass="6294">MTTFAQAAGRLAGQAGAVLGWSPAAFWAATPAEVAAVVGALAGEMAAPPDPATIARLREAFPDG</sequence>